<name>A0A2B7WE86_9EURO</name>
<keyword evidence="3" id="KW-1185">Reference proteome</keyword>
<organism evidence="2 3">
    <name type="scientific">Helicocarpus griseus UAMH5409</name>
    <dbReference type="NCBI Taxonomy" id="1447875"/>
    <lineage>
        <taxon>Eukaryota</taxon>
        <taxon>Fungi</taxon>
        <taxon>Dikarya</taxon>
        <taxon>Ascomycota</taxon>
        <taxon>Pezizomycotina</taxon>
        <taxon>Eurotiomycetes</taxon>
        <taxon>Eurotiomycetidae</taxon>
        <taxon>Onygenales</taxon>
        <taxon>Ajellomycetaceae</taxon>
        <taxon>Helicocarpus</taxon>
    </lineage>
</organism>
<dbReference type="OrthoDB" id="4188710at2759"/>
<feature type="compositionally biased region" description="Acidic residues" evidence="1">
    <location>
        <begin position="121"/>
        <end position="136"/>
    </location>
</feature>
<proteinExistence type="predicted"/>
<sequence>MSEPISTVNMGPLNEVDPYDVGNDVVNDDIDATSENGDGYEDIKIAYFPFDKDMSEILKEVGHYPINVAAFEASKANKANKKFNGAAATAANDEHEIEIAFDFDLDGQDNLDSLSNASNYGDDDRDNANDDDDDDTASIFSNDSTASDAVSTASSVPNFGTQVQMNILARQVRRTLTEVVKAEASLALIAEFDVDDIASHLERTTTRILASYMSMCELFEEEGDGGHELAAVIRCGIAEFPTLRGRCGI</sequence>
<dbReference type="Proteomes" id="UP000223968">
    <property type="component" value="Unassembled WGS sequence"/>
</dbReference>
<protein>
    <submittedName>
        <fullName evidence="2">Uncharacterized protein</fullName>
    </submittedName>
</protein>
<gene>
    <name evidence="2" type="ORF">AJ79_09105</name>
</gene>
<feature type="region of interest" description="Disordered" evidence="1">
    <location>
        <begin position="114"/>
        <end position="143"/>
    </location>
</feature>
<comment type="caution">
    <text evidence="2">The sequence shown here is derived from an EMBL/GenBank/DDBJ whole genome shotgun (WGS) entry which is preliminary data.</text>
</comment>
<accession>A0A2B7WE86</accession>
<evidence type="ECO:0000256" key="1">
    <source>
        <dbReference type="SAM" id="MobiDB-lite"/>
    </source>
</evidence>
<reference evidence="2 3" key="1">
    <citation type="submission" date="2017-10" db="EMBL/GenBank/DDBJ databases">
        <title>Comparative genomics in systemic dimorphic fungi from Ajellomycetaceae.</title>
        <authorList>
            <person name="Munoz J.F."/>
            <person name="Mcewen J.G."/>
            <person name="Clay O.K."/>
            <person name="Cuomo C.A."/>
        </authorList>
    </citation>
    <scope>NUCLEOTIDE SEQUENCE [LARGE SCALE GENOMIC DNA]</scope>
    <source>
        <strain evidence="2 3">UAMH5409</strain>
    </source>
</reference>
<dbReference type="EMBL" id="PDNB01000240">
    <property type="protein sequence ID" value="PGG97753.1"/>
    <property type="molecule type" value="Genomic_DNA"/>
</dbReference>
<evidence type="ECO:0000313" key="2">
    <source>
        <dbReference type="EMBL" id="PGG97753.1"/>
    </source>
</evidence>
<dbReference type="AlphaFoldDB" id="A0A2B7WE86"/>
<evidence type="ECO:0000313" key="3">
    <source>
        <dbReference type="Proteomes" id="UP000223968"/>
    </source>
</evidence>